<gene>
    <name evidence="1" type="ORF">LIER_33046</name>
</gene>
<evidence type="ECO:0000313" key="1">
    <source>
        <dbReference type="EMBL" id="GAA0185758.1"/>
    </source>
</evidence>
<comment type="caution">
    <text evidence="1">The sequence shown here is derived from an EMBL/GenBank/DDBJ whole genome shotgun (WGS) entry which is preliminary data.</text>
</comment>
<reference evidence="1 2" key="1">
    <citation type="submission" date="2024-01" db="EMBL/GenBank/DDBJ databases">
        <title>The complete chloroplast genome sequence of Lithospermum erythrorhizon: insights into the phylogenetic relationship among Boraginaceae species and the maternal lineages of purple gromwells.</title>
        <authorList>
            <person name="Okada T."/>
            <person name="Watanabe K."/>
        </authorList>
    </citation>
    <scope>NUCLEOTIDE SEQUENCE [LARGE SCALE GENOMIC DNA]</scope>
</reference>
<keyword evidence="2" id="KW-1185">Reference proteome</keyword>
<accession>A0AAV3RVK4</accession>
<evidence type="ECO:0000313" key="2">
    <source>
        <dbReference type="Proteomes" id="UP001454036"/>
    </source>
</evidence>
<dbReference type="EMBL" id="BAABME010013045">
    <property type="protein sequence ID" value="GAA0185758.1"/>
    <property type="molecule type" value="Genomic_DNA"/>
</dbReference>
<dbReference type="Proteomes" id="UP001454036">
    <property type="component" value="Unassembled WGS sequence"/>
</dbReference>
<protein>
    <submittedName>
        <fullName evidence="1">Uncharacterized protein</fullName>
    </submittedName>
</protein>
<organism evidence="1 2">
    <name type="scientific">Lithospermum erythrorhizon</name>
    <name type="common">Purple gromwell</name>
    <name type="synonym">Lithospermum officinale var. erythrorhizon</name>
    <dbReference type="NCBI Taxonomy" id="34254"/>
    <lineage>
        <taxon>Eukaryota</taxon>
        <taxon>Viridiplantae</taxon>
        <taxon>Streptophyta</taxon>
        <taxon>Embryophyta</taxon>
        <taxon>Tracheophyta</taxon>
        <taxon>Spermatophyta</taxon>
        <taxon>Magnoliopsida</taxon>
        <taxon>eudicotyledons</taxon>
        <taxon>Gunneridae</taxon>
        <taxon>Pentapetalae</taxon>
        <taxon>asterids</taxon>
        <taxon>lamiids</taxon>
        <taxon>Boraginales</taxon>
        <taxon>Boraginaceae</taxon>
        <taxon>Boraginoideae</taxon>
        <taxon>Lithospermeae</taxon>
        <taxon>Lithospermum</taxon>
    </lineage>
</organism>
<sequence>MATRGRNLTPYRFCLLVPFYVGFSWVSQSGGRERLKLFACNPLILCLAPLRTGRRIREEALMTSWNGRDWMLRRWQNTIKSMRSVKKILIWMKICFGVIGGEEIWVDGVEFLCSDGGEMPNTRWHPMSFQQEKAG</sequence>
<proteinExistence type="predicted"/>
<name>A0AAV3RVK4_LITER</name>
<dbReference type="AlphaFoldDB" id="A0AAV3RVK4"/>